<feature type="domain" description="Pyrroline-5-carboxylate reductase dimerisation" evidence="6">
    <location>
        <begin position="152"/>
        <end position="254"/>
    </location>
</feature>
<keyword evidence="3 4" id="KW-0560">Oxidoreductase</keyword>
<evidence type="ECO:0000256" key="3">
    <source>
        <dbReference type="ARBA" id="ARBA00023002"/>
    </source>
</evidence>
<dbReference type="SUPFAM" id="SSF51735">
    <property type="entry name" value="NAD(P)-binding Rossmann-fold domains"/>
    <property type="match status" value="1"/>
</dbReference>
<dbReference type="RefSeq" id="WP_311162155.1">
    <property type="nucleotide sequence ID" value="NZ_JAVQLW010000003.1"/>
</dbReference>
<protein>
    <recommendedName>
        <fullName evidence="4">Pyrroline-5-carboxylate reductase</fullName>
        <shortName evidence="4">P5C reductase</shortName>
        <shortName evidence="4">P5CR</shortName>
        <ecNumber evidence="4">1.5.1.2</ecNumber>
    </recommendedName>
    <alternativeName>
        <fullName evidence="4">PCA reductase</fullName>
    </alternativeName>
</protein>
<comment type="catalytic activity">
    <reaction evidence="4">
        <text>L-proline + NADP(+) = (S)-1-pyrroline-5-carboxylate + NADPH + 2 H(+)</text>
        <dbReference type="Rhea" id="RHEA:14109"/>
        <dbReference type="ChEBI" id="CHEBI:15378"/>
        <dbReference type="ChEBI" id="CHEBI:17388"/>
        <dbReference type="ChEBI" id="CHEBI:57783"/>
        <dbReference type="ChEBI" id="CHEBI:58349"/>
        <dbReference type="ChEBI" id="CHEBI:60039"/>
        <dbReference type="EC" id="1.5.1.2"/>
    </reaction>
</comment>
<dbReference type="EC" id="1.5.1.2" evidence="4"/>
<evidence type="ECO:0000259" key="6">
    <source>
        <dbReference type="Pfam" id="PF14748"/>
    </source>
</evidence>
<reference evidence="8" key="1">
    <citation type="submission" date="2023-07" db="EMBL/GenBank/DDBJ databases">
        <title>Paracoccus sp. MBLB3053 whole genome sequence.</title>
        <authorList>
            <person name="Hwang C.Y."/>
            <person name="Cho E.-S."/>
            <person name="Seo M.-J."/>
        </authorList>
    </citation>
    <scope>NUCLEOTIDE SEQUENCE [LARGE SCALE GENOMIC DNA]</scope>
    <source>
        <strain evidence="8">MBLB3053</strain>
    </source>
</reference>
<keyword evidence="4" id="KW-0028">Amino-acid biosynthesis</keyword>
<keyword evidence="2 4" id="KW-0521">NADP</keyword>
<dbReference type="PANTHER" id="PTHR11645">
    <property type="entry name" value="PYRROLINE-5-CARBOXYLATE REDUCTASE"/>
    <property type="match status" value="1"/>
</dbReference>
<evidence type="ECO:0000256" key="4">
    <source>
        <dbReference type="HAMAP-Rule" id="MF_01925"/>
    </source>
</evidence>
<keyword evidence="4" id="KW-0641">Proline biosynthesis</keyword>
<evidence type="ECO:0000313" key="8">
    <source>
        <dbReference type="Proteomes" id="UP001269144"/>
    </source>
</evidence>
<dbReference type="InterPro" id="IPR029036">
    <property type="entry name" value="P5CR_dimer"/>
</dbReference>
<evidence type="ECO:0000256" key="1">
    <source>
        <dbReference type="ARBA" id="ARBA00005525"/>
    </source>
</evidence>
<dbReference type="Pfam" id="PF03807">
    <property type="entry name" value="F420_oxidored"/>
    <property type="match status" value="1"/>
</dbReference>
<keyword evidence="4" id="KW-0963">Cytoplasm</keyword>
<dbReference type="InterPro" id="IPR000304">
    <property type="entry name" value="Pyrroline-COOH_reductase"/>
</dbReference>
<comment type="caution">
    <text evidence="7">The sequence shown here is derived from an EMBL/GenBank/DDBJ whole genome shotgun (WGS) entry which is preliminary data.</text>
</comment>
<dbReference type="Proteomes" id="UP001269144">
    <property type="component" value="Unassembled WGS sequence"/>
</dbReference>
<feature type="domain" description="Pyrroline-5-carboxylate reductase catalytic N-terminal" evidence="5">
    <location>
        <begin position="2"/>
        <end position="91"/>
    </location>
</feature>
<dbReference type="PANTHER" id="PTHR11645:SF0">
    <property type="entry name" value="PYRROLINE-5-CARBOXYLATE REDUCTASE 3"/>
    <property type="match status" value="1"/>
</dbReference>
<dbReference type="Pfam" id="PF14748">
    <property type="entry name" value="P5CR_dimer"/>
    <property type="match status" value="1"/>
</dbReference>
<keyword evidence="8" id="KW-1185">Reference proteome</keyword>
<dbReference type="InterPro" id="IPR028939">
    <property type="entry name" value="P5C_Rdtase_cat_N"/>
</dbReference>
<dbReference type="PIRSF" id="PIRSF000193">
    <property type="entry name" value="Pyrrol-5-carb_rd"/>
    <property type="match status" value="1"/>
</dbReference>
<dbReference type="Gene3D" id="3.40.50.720">
    <property type="entry name" value="NAD(P)-binding Rossmann-like Domain"/>
    <property type="match status" value="1"/>
</dbReference>
<dbReference type="Gene3D" id="1.10.3730.10">
    <property type="entry name" value="ProC C-terminal domain-like"/>
    <property type="match status" value="1"/>
</dbReference>
<dbReference type="HAMAP" id="MF_01925">
    <property type="entry name" value="P5C_reductase"/>
    <property type="match status" value="1"/>
</dbReference>
<organism evidence="7 8">
    <name type="scientific">Paracoccus aurantius</name>
    <dbReference type="NCBI Taxonomy" id="3073814"/>
    <lineage>
        <taxon>Bacteria</taxon>
        <taxon>Pseudomonadati</taxon>
        <taxon>Pseudomonadota</taxon>
        <taxon>Alphaproteobacteria</taxon>
        <taxon>Rhodobacterales</taxon>
        <taxon>Paracoccaceae</taxon>
        <taxon>Paracoccus</taxon>
    </lineage>
</organism>
<dbReference type="InterPro" id="IPR036291">
    <property type="entry name" value="NAD(P)-bd_dom_sf"/>
</dbReference>
<sequence>MRLGIVGGTGWLGSALGRAVLEKGVLQPQNLSILNRTGPQDSYFGHRVHWPADLAGLISESDVIVLSIRPQDWEGLGLLAGDRLVISFMAGIGMNRLAACGGRILRAMPNAAAAIGRSYTPFVAAEGVSASDRATAMALLGAFGATEELPDEAQLDLMTAVSGAGPAYPALLAMVLAQFLTARGVAPEVAERAALNVVRDCPALIGAESGAAGAMVQTFLDYAGTTAAGLLAARNSGFESALTAGLDAALTRAANVG</sequence>
<gene>
    <name evidence="4" type="primary">proC</name>
    <name evidence="7" type="ORF">RGQ15_18275</name>
</gene>
<name>A0ABU2HWT3_9RHOB</name>
<dbReference type="SUPFAM" id="SSF48179">
    <property type="entry name" value="6-phosphogluconate dehydrogenase C-terminal domain-like"/>
    <property type="match status" value="1"/>
</dbReference>
<dbReference type="InterPro" id="IPR008927">
    <property type="entry name" value="6-PGluconate_DH-like_C_sf"/>
</dbReference>
<comment type="pathway">
    <text evidence="4">Amino-acid biosynthesis; L-proline biosynthesis; L-proline from L-glutamate 5-semialdehyde: step 1/1.</text>
</comment>
<comment type="similarity">
    <text evidence="1 4">Belongs to the pyrroline-5-carboxylate reductase family.</text>
</comment>
<proteinExistence type="inferred from homology"/>
<comment type="catalytic activity">
    <reaction evidence="4">
        <text>L-proline + NAD(+) = (S)-1-pyrroline-5-carboxylate + NADH + 2 H(+)</text>
        <dbReference type="Rhea" id="RHEA:14105"/>
        <dbReference type="ChEBI" id="CHEBI:15378"/>
        <dbReference type="ChEBI" id="CHEBI:17388"/>
        <dbReference type="ChEBI" id="CHEBI:57540"/>
        <dbReference type="ChEBI" id="CHEBI:57945"/>
        <dbReference type="ChEBI" id="CHEBI:60039"/>
        <dbReference type="EC" id="1.5.1.2"/>
    </reaction>
</comment>
<evidence type="ECO:0000259" key="5">
    <source>
        <dbReference type="Pfam" id="PF03807"/>
    </source>
</evidence>
<dbReference type="EMBL" id="JAVQLW010000003">
    <property type="protein sequence ID" value="MDS9469516.1"/>
    <property type="molecule type" value="Genomic_DNA"/>
</dbReference>
<comment type="subcellular location">
    <subcellularLocation>
        <location evidence="4">Cytoplasm</location>
    </subcellularLocation>
</comment>
<comment type="function">
    <text evidence="4">Catalyzes the reduction of 1-pyrroline-5-carboxylate (PCA) to L-proline.</text>
</comment>
<evidence type="ECO:0000313" key="7">
    <source>
        <dbReference type="EMBL" id="MDS9469516.1"/>
    </source>
</evidence>
<accession>A0ABU2HWT3</accession>
<evidence type="ECO:0000256" key="2">
    <source>
        <dbReference type="ARBA" id="ARBA00022857"/>
    </source>
</evidence>